<protein>
    <recommendedName>
        <fullName evidence="3">DUF559 domain-containing protein</fullName>
    </recommendedName>
</protein>
<keyword evidence="2" id="KW-1185">Reference proteome</keyword>
<gene>
    <name evidence="1" type="ORF">FYC51_02670</name>
</gene>
<evidence type="ECO:0008006" key="3">
    <source>
        <dbReference type="Google" id="ProtNLM"/>
    </source>
</evidence>
<evidence type="ECO:0000313" key="2">
    <source>
        <dbReference type="Proteomes" id="UP000325243"/>
    </source>
</evidence>
<sequence length="187" mass="20402">MHWAADRSERNALDWIVSPHTALADAVRCMDPEHASAAIDSAIHERVVTRRDVDVIIASLPATAARLVDGFTGHTESGPESLFVRRLVAHGFQVQAQVPLAGFGRYDGVIDGCVLFEVDGRAFHSGSGEFFADRDRTLVAQVFGIPVVRPSARHVLEDWPTVLEAVTRTVEDAKVVRRSRGLDPVIG</sequence>
<reference evidence="1 2" key="1">
    <citation type="submission" date="2019-08" db="EMBL/GenBank/DDBJ databases">
        <authorList>
            <person name="Hu J."/>
        </authorList>
    </citation>
    <scope>NUCLEOTIDE SEQUENCE [LARGE SCALE GENOMIC DNA]</scope>
    <source>
        <strain evidence="1 2">NEAU-184</strain>
    </source>
</reference>
<dbReference type="Proteomes" id="UP000325243">
    <property type="component" value="Unassembled WGS sequence"/>
</dbReference>
<dbReference type="RefSeq" id="WP_148732133.1">
    <property type="nucleotide sequence ID" value="NZ_VSSB01000001.1"/>
</dbReference>
<proteinExistence type="predicted"/>
<dbReference type="EMBL" id="VSSB01000001">
    <property type="protein sequence ID" value="TYL52671.1"/>
    <property type="molecule type" value="Genomic_DNA"/>
</dbReference>
<accession>A0A5S4V5X2</accession>
<comment type="caution">
    <text evidence="1">The sequence shown here is derived from an EMBL/GenBank/DDBJ whole genome shotgun (WGS) entry which is preliminary data.</text>
</comment>
<organism evidence="1 2">
    <name type="scientific">Agromyces mariniharenae</name>
    <dbReference type="NCBI Taxonomy" id="2604423"/>
    <lineage>
        <taxon>Bacteria</taxon>
        <taxon>Bacillati</taxon>
        <taxon>Actinomycetota</taxon>
        <taxon>Actinomycetes</taxon>
        <taxon>Micrococcales</taxon>
        <taxon>Microbacteriaceae</taxon>
        <taxon>Agromyces</taxon>
    </lineage>
</organism>
<evidence type="ECO:0000313" key="1">
    <source>
        <dbReference type="EMBL" id="TYL52671.1"/>
    </source>
</evidence>
<dbReference type="AlphaFoldDB" id="A0A5S4V5X2"/>
<name>A0A5S4V5X2_9MICO</name>